<reference evidence="3" key="1">
    <citation type="journal article" date="2023" name="Mol. Biol. Evol.">
        <title>Third-Generation Sequencing Reveals the Adaptive Role of the Epigenome in Three Deep-Sea Polychaetes.</title>
        <authorList>
            <person name="Perez M."/>
            <person name="Aroh O."/>
            <person name="Sun Y."/>
            <person name="Lan Y."/>
            <person name="Juniper S.K."/>
            <person name="Young C.R."/>
            <person name="Angers B."/>
            <person name="Qian P.Y."/>
        </authorList>
    </citation>
    <scope>NUCLEOTIDE SEQUENCE</scope>
    <source>
        <strain evidence="3">R07B-5</strain>
    </source>
</reference>
<dbReference type="AlphaFoldDB" id="A0AAD9NRW4"/>
<dbReference type="GO" id="GO:0036064">
    <property type="term" value="C:ciliary basal body"/>
    <property type="evidence" value="ECO:0007669"/>
    <property type="project" value="TreeGrafter"/>
</dbReference>
<dbReference type="PANTHER" id="PTHR34639">
    <property type="entry name" value="PROTEIN FLATTOP"/>
    <property type="match status" value="1"/>
</dbReference>
<dbReference type="Proteomes" id="UP001209878">
    <property type="component" value="Unassembled WGS sequence"/>
</dbReference>
<dbReference type="CDD" id="cd23705">
    <property type="entry name" value="Flattop"/>
    <property type="match status" value="1"/>
</dbReference>
<gene>
    <name evidence="3" type="ORF">NP493_543g01039</name>
</gene>
<proteinExistence type="inferred from homology"/>
<sequence>MATNFSANQYENAFNPKRLANWELPHPYRERPRTYTGITEIIATDRGHLLGHVPRSGRNPWGNFTGTWDMPNKLPGPKYALPTTRTLHAQKKLHEEADRSHVVLSGQTKNDHRLRLKEVGEILDQFNN</sequence>
<keyword evidence="4" id="KW-1185">Reference proteome</keyword>
<evidence type="ECO:0000313" key="4">
    <source>
        <dbReference type="Proteomes" id="UP001209878"/>
    </source>
</evidence>
<dbReference type="EMBL" id="JAODUO010000543">
    <property type="protein sequence ID" value="KAK2178448.1"/>
    <property type="molecule type" value="Genomic_DNA"/>
</dbReference>
<comment type="caution">
    <text evidence="3">The sequence shown here is derived from an EMBL/GenBank/DDBJ whole genome shotgun (WGS) entry which is preliminary data.</text>
</comment>
<dbReference type="InterPro" id="IPR038797">
    <property type="entry name" value="Fltp"/>
</dbReference>
<accession>A0AAD9NRW4</accession>
<dbReference type="GO" id="GO:0044782">
    <property type="term" value="P:cilium organization"/>
    <property type="evidence" value="ECO:0007669"/>
    <property type="project" value="TreeGrafter"/>
</dbReference>
<name>A0AAD9NRW4_RIDPI</name>
<dbReference type="PANTHER" id="PTHR34639:SF1">
    <property type="entry name" value="PROTEIN FLATTOP"/>
    <property type="match status" value="1"/>
</dbReference>
<evidence type="ECO:0000313" key="3">
    <source>
        <dbReference type="EMBL" id="KAK2178448.1"/>
    </source>
</evidence>
<dbReference type="Pfam" id="PF22611">
    <property type="entry name" value="CFAP126"/>
    <property type="match status" value="1"/>
</dbReference>
<protein>
    <recommendedName>
        <fullName evidence="2">Cilia- and flagella-associated protein 126</fullName>
    </recommendedName>
</protein>
<evidence type="ECO:0000256" key="2">
    <source>
        <dbReference type="ARBA" id="ARBA00033306"/>
    </source>
</evidence>
<evidence type="ECO:0000256" key="1">
    <source>
        <dbReference type="ARBA" id="ARBA00009887"/>
    </source>
</evidence>
<organism evidence="3 4">
    <name type="scientific">Ridgeia piscesae</name>
    <name type="common">Tubeworm</name>
    <dbReference type="NCBI Taxonomy" id="27915"/>
    <lineage>
        <taxon>Eukaryota</taxon>
        <taxon>Metazoa</taxon>
        <taxon>Spiralia</taxon>
        <taxon>Lophotrochozoa</taxon>
        <taxon>Annelida</taxon>
        <taxon>Polychaeta</taxon>
        <taxon>Sedentaria</taxon>
        <taxon>Canalipalpata</taxon>
        <taxon>Sabellida</taxon>
        <taxon>Siboglinidae</taxon>
        <taxon>Ridgeia</taxon>
    </lineage>
</organism>
<comment type="similarity">
    <text evidence="1">Belongs to the Flattop family.</text>
</comment>